<dbReference type="InterPro" id="IPR011763">
    <property type="entry name" value="COA_CT_C"/>
</dbReference>
<keyword evidence="11" id="KW-0175">Coiled coil</keyword>
<evidence type="ECO:0000313" key="14">
    <source>
        <dbReference type="Proteomes" id="UP000177583"/>
    </source>
</evidence>
<feature type="domain" description="CoA carboxyltransferase C-terminal" evidence="12">
    <location>
        <begin position="37"/>
        <end position="291"/>
    </location>
</feature>
<evidence type="ECO:0000313" key="13">
    <source>
        <dbReference type="EMBL" id="OGH00261.1"/>
    </source>
</evidence>
<gene>
    <name evidence="10" type="primary">accA</name>
    <name evidence="13" type="ORF">A2557_05895</name>
</gene>
<keyword evidence="10" id="KW-0963">Cytoplasm</keyword>
<dbReference type="GO" id="GO:0006633">
    <property type="term" value="P:fatty acid biosynthetic process"/>
    <property type="evidence" value="ECO:0007669"/>
    <property type="project" value="UniProtKB-KW"/>
</dbReference>
<comment type="pathway">
    <text evidence="1 10">Lipid metabolism; malonyl-CoA biosynthesis; malonyl-CoA from acetyl-CoA: step 1/1.</text>
</comment>
<evidence type="ECO:0000256" key="4">
    <source>
        <dbReference type="ARBA" id="ARBA00022741"/>
    </source>
</evidence>
<keyword evidence="3 10" id="KW-0808">Transferase</keyword>
<dbReference type="SUPFAM" id="SSF52096">
    <property type="entry name" value="ClpP/crotonase"/>
    <property type="match status" value="1"/>
</dbReference>
<comment type="similarity">
    <text evidence="10">Belongs to the AccA family.</text>
</comment>
<dbReference type="Gene3D" id="3.90.226.10">
    <property type="entry name" value="2-enoyl-CoA Hydratase, Chain A, domain 1"/>
    <property type="match status" value="1"/>
</dbReference>
<dbReference type="GO" id="GO:2001295">
    <property type="term" value="P:malonyl-CoA biosynthetic process"/>
    <property type="evidence" value="ECO:0007669"/>
    <property type="project" value="UniProtKB-UniRule"/>
</dbReference>
<dbReference type="EC" id="2.1.3.15" evidence="10"/>
<comment type="function">
    <text evidence="10">Component of the acetyl coenzyme A carboxylase (ACC) complex. First, biotin carboxylase catalyzes the carboxylation of biotin on its carrier protein (BCCP) and then the CO(2) group is transferred by the carboxyltransferase to acetyl-CoA to form malonyl-CoA.</text>
</comment>
<feature type="coiled-coil region" evidence="11">
    <location>
        <begin position="10"/>
        <end position="55"/>
    </location>
</feature>
<dbReference type="PROSITE" id="PS50989">
    <property type="entry name" value="COA_CT_CTER"/>
    <property type="match status" value="1"/>
</dbReference>
<dbReference type="InterPro" id="IPR029045">
    <property type="entry name" value="ClpP/crotonase-like_dom_sf"/>
</dbReference>
<dbReference type="EMBL" id="MFNF01000048">
    <property type="protein sequence ID" value="OGH00261.1"/>
    <property type="molecule type" value="Genomic_DNA"/>
</dbReference>
<dbReference type="GO" id="GO:0005524">
    <property type="term" value="F:ATP binding"/>
    <property type="evidence" value="ECO:0007669"/>
    <property type="project" value="UniProtKB-KW"/>
</dbReference>
<comment type="catalytic activity">
    <reaction evidence="9 10">
        <text>N(6)-carboxybiotinyl-L-lysyl-[protein] + acetyl-CoA = N(6)-biotinyl-L-lysyl-[protein] + malonyl-CoA</text>
        <dbReference type="Rhea" id="RHEA:54728"/>
        <dbReference type="Rhea" id="RHEA-COMP:10505"/>
        <dbReference type="Rhea" id="RHEA-COMP:10506"/>
        <dbReference type="ChEBI" id="CHEBI:57288"/>
        <dbReference type="ChEBI" id="CHEBI:57384"/>
        <dbReference type="ChEBI" id="CHEBI:83144"/>
        <dbReference type="ChEBI" id="CHEBI:83145"/>
        <dbReference type="EC" id="2.1.3.15"/>
    </reaction>
</comment>
<dbReference type="InterPro" id="IPR001095">
    <property type="entry name" value="Acetyl_CoA_COase_a_su"/>
</dbReference>
<dbReference type="GO" id="GO:0009317">
    <property type="term" value="C:acetyl-CoA carboxylase complex"/>
    <property type="evidence" value="ECO:0007669"/>
    <property type="project" value="InterPro"/>
</dbReference>
<reference evidence="13 14" key="1">
    <citation type="journal article" date="2016" name="Nat. Commun.">
        <title>Thousands of microbial genomes shed light on interconnected biogeochemical processes in an aquifer system.</title>
        <authorList>
            <person name="Anantharaman K."/>
            <person name="Brown C.T."/>
            <person name="Hug L.A."/>
            <person name="Sharon I."/>
            <person name="Castelle C.J."/>
            <person name="Probst A.J."/>
            <person name="Thomas B.C."/>
            <person name="Singh A."/>
            <person name="Wilkins M.J."/>
            <person name="Karaoz U."/>
            <person name="Brodie E.L."/>
            <person name="Williams K.H."/>
            <person name="Hubbard S.S."/>
            <person name="Banfield J.F."/>
        </authorList>
    </citation>
    <scope>NUCLEOTIDE SEQUENCE [LARGE SCALE GENOMIC DNA]</scope>
</reference>
<dbReference type="NCBIfam" id="TIGR00513">
    <property type="entry name" value="accA"/>
    <property type="match status" value="1"/>
</dbReference>
<evidence type="ECO:0000256" key="9">
    <source>
        <dbReference type="ARBA" id="ARBA00049152"/>
    </source>
</evidence>
<evidence type="ECO:0000256" key="11">
    <source>
        <dbReference type="SAM" id="Coils"/>
    </source>
</evidence>
<proteinExistence type="inferred from homology"/>
<evidence type="ECO:0000256" key="8">
    <source>
        <dbReference type="ARBA" id="ARBA00023160"/>
    </source>
</evidence>
<organism evidence="13 14">
    <name type="scientific">Candidatus Lambdaproteobacteria bacterium RIFOXYD2_FULL_56_26</name>
    <dbReference type="NCBI Taxonomy" id="1817773"/>
    <lineage>
        <taxon>Bacteria</taxon>
        <taxon>Pseudomonadati</taxon>
        <taxon>Pseudomonadota</taxon>
        <taxon>Candidatus Lambdaproteobacteria</taxon>
    </lineage>
</organism>
<dbReference type="Proteomes" id="UP000177583">
    <property type="component" value="Unassembled WGS sequence"/>
</dbReference>
<comment type="subcellular location">
    <subcellularLocation>
        <location evidence="10">Cytoplasm</location>
    </subcellularLocation>
</comment>
<evidence type="ECO:0000259" key="12">
    <source>
        <dbReference type="PROSITE" id="PS50989"/>
    </source>
</evidence>
<evidence type="ECO:0000256" key="10">
    <source>
        <dbReference type="HAMAP-Rule" id="MF_00823"/>
    </source>
</evidence>
<dbReference type="PRINTS" id="PR01069">
    <property type="entry name" value="ACCCTRFRASEA"/>
</dbReference>
<dbReference type="PANTHER" id="PTHR42853">
    <property type="entry name" value="ACETYL-COENZYME A CARBOXYLASE CARBOXYL TRANSFERASE SUBUNIT ALPHA"/>
    <property type="match status" value="1"/>
</dbReference>
<dbReference type="GO" id="GO:0016743">
    <property type="term" value="F:carboxyl- or carbamoyltransferase activity"/>
    <property type="evidence" value="ECO:0007669"/>
    <property type="project" value="UniProtKB-UniRule"/>
</dbReference>
<keyword evidence="7 10" id="KW-0443">Lipid metabolism</keyword>
<dbReference type="HAMAP" id="MF_00823">
    <property type="entry name" value="AcetylCoA_CT_alpha"/>
    <property type="match status" value="1"/>
</dbReference>
<comment type="subunit">
    <text evidence="10">Acetyl-CoA carboxylase is a heterohexamer composed of biotin carboxyl carrier protein (AccB), biotin carboxylase (AccC) and two subunits each of ACCase subunit alpha (AccA) and ACCase subunit beta (AccD).</text>
</comment>
<keyword evidence="6 10" id="KW-0067">ATP-binding</keyword>
<dbReference type="UniPathway" id="UPA00655">
    <property type="reaction ID" value="UER00711"/>
</dbReference>
<keyword evidence="5 10" id="KW-0276">Fatty acid metabolism</keyword>
<dbReference type="NCBIfam" id="NF041504">
    <property type="entry name" value="AccA_sub"/>
    <property type="match status" value="1"/>
</dbReference>
<comment type="caution">
    <text evidence="13">The sequence shown here is derived from an EMBL/GenBank/DDBJ whole genome shotgun (WGS) entry which is preliminary data.</text>
</comment>
<evidence type="ECO:0000256" key="2">
    <source>
        <dbReference type="ARBA" id="ARBA00022516"/>
    </source>
</evidence>
<protein>
    <recommendedName>
        <fullName evidence="10">Acetyl-coenzyme A carboxylase carboxyl transferase subunit alpha</fullName>
        <shortName evidence="10">ACCase subunit alpha</shortName>
        <shortName evidence="10">Acetyl-CoA carboxylase carboxyltransferase subunit alpha</shortName>
        <ecNumber evidence="10">2.1.3.15</ecNumber>
    </recommendedName>
</protein>
<accession>A0A1F6GQE8</accession>
<dbReference type="PANTHER" id="PTHR42853:SF3">
    <property type="entry name" value="ACETYL-COENZYME A CARBOXYLASE CARBOXYL TRANSFERASE SUBUNIT ALPHA, CHLOROPLASTIC"/>
    <property type="match status" value="1"/>
</dbReference>
<dbReference type="Pfam" id="PF03255">
    <property type="entry name" value="ACCA"/>
    <property type="match status" value="1"/>
</dbReference>
<dbReference type="AlphaFoldDB" id="A0A1F6GQE8"/>
<keyword evidence="8 10" id="KW-0275">Fatty acid biosynthesis</keyword>
<dbReference type="GO" id="GO:0003989">
    <property type="term" value="F:acetyl-CoA carboxylase activity"/>
    <property type="evidence" value="ECO:0007669"/>
    <property type="project" value="InterPro"/>
</dbReference>
<evidence type="ECO:0000256" key="5">
    <source>
        <dbReference type="ARBA" id="ARBA00022832"/>
    </source>
</evidence>
<sequence>MYVLELEKPVAALRSKIEELRALMDAGNLESGSEIAKLEAKAKQLEEEIFKNLDNWDKTQLARHPFRPCTLDFVQHCTKDFQELHGDRHFRDDPSIVGGFCRIDGTRFMLIGHQRGRTTTENVHRNFGMPHPEGYRKALRLMKLAEKFGVPILTLIDTKGAYPGLGAEERGQSEAIAVNLREMAGLTVPVICVVIGEGGSGGALALGVGNRVLMLEHSIYSVISPEGCASILFGDSSRAQEAARSLKYVAKDLLKLKVIDGFVPEPVGGAHAKPEEALDSLKKAVLKHLGQLEKLSAEQLIQGRYEKFRQMGVFAESV</sequence>
<evidence type="ECO:0000256" key="6">
    <source>
        <dbReference type="ARBA" id="ARBA00022840"/>
    </source>
</evidence>
<dbReference type="NCBIfam" id="NF004344">
    <property type="entry name" value="PRK05724.1"/>
    <property type="match status" value="1"/>
</dbReference>
<evidence type="ECO:0000256" key="3">
    <source>
        <dbReference type="ARBA" id="ARBA00022679"/>
    </source>
</evidence>
<name>A0A1F6GQE8_9PROT</name>
<keyword evidence="2 10" id="KW-0444">Lipid biosynthesis</keyword>
<keyword evidence="4 10" id="KW-0547">Nucleotide-binding</keyword>
<evidence type="ECO:0000256" key="7">
    <source>
        <dbReference type="ARBA" id="ARBA00023098"/>
    </source>
</evidence>
<evidence type="ECO:0000256" key="1">
    <source>
        <dbReference type="ARBA" id="ARBA00004956"/>
    </source>
</evidence>